<protein>
    <submittedName>
        <fullName evidence="2">Uncharacterized protein</fullName>
    </submittedName>
</protein>
<dbReference type="AlphaFoldDB" id="A0A6J4JRH6"/>
<gene>
    <name evidence="2" type="ORF">AVDCRST_MAG08-4141</name>
</gene>
<evidence type="ECO:0000313" key="2">
    <source>
        <dbReference type="EMBL" id="CAA9285219.1"/>
    </source>
</evidence>
<sequence length="103" mass="11129">MIPAGGASRSRCSAPASNHGDPPRSESSSRILPTPLPSCVLSRELRFKTGPDLRRQRWVLDLSLLGTVAGQIVTLLRMRVLRRLPDPPVGPFDSTRVGSSDLA</sequence>
<name>A0A6J4JRH6_9PROT</name>
<dbReference type="EMBL" id="CADCTG010000323">
    <property type="protein sequence ID" value="CAA9285219.1"/>
    <property type="molecule type" value="Genomic_DNA"/>
</dbReference>
<feature type="region of interest" description="Disordered" evidence="1">
    <location>
        <begin position="84"/>
        <end position="103"/>
    </location>
</feature>
<organism evidence="2">
    <name type="scientific">uncultured Acetobacteraceae bacterium</name>
    <dbReference type="NCBI Taxonomy" id="169975"/>
    <lineage>
        <taxon>Bacteria</taxon>
        <taxon>Pseudomonadati</taxon>
        <taxon>Pseudomonadota</taxon>
        <taxon>Alphaproteobacteria</taxon>
        <taxon>Acetobacterales</taxon>
        <taxon>Acetobacteraceae</taxon>
        <taxon>environmental samples</taxon>
    </lineage>
</organism>
<reference evidence="2" key="1">
    <citation type="submission" date="2020-02" db="EMBL/GenBank/DDBJ databases">
        <authorList>
            <person name="Meier V. D."/>
        </authorList>
    </citation>
    <scope>NUCLEOTIDE SEQUENCE</scope>
    <source>
        <strain evidence="2">AVDCRST_MAG08</strain>
    </source>
</reference>
<evidence type="ECO:0000256" key="1">
    <source>
        <dbReference type="SAM" id="MobiDB-lite"/>
    </source>
</evidence>
<feature type="region of interest" description="Disordered" evidence="1">
    <location>
        <begin position="1"/>
        <end position="35"/>
    </location>
</feature>
<accession>A0A6J4JRH6</accession>
<proteinExistence type="predicted"/>